<keyword evidence="1" id="KW-1133">Transmembrane helix</keyword>
<accession>A0A402AI65</accession>
<evidence type="ECO:0000313" key="3">
    <source>
        <dbReference type="Proteomes" id="UP000287188"/>
    </source>
</evidence>
<evidence type="ECO:0000313" key="2">
    <source>
        <dbReference type="EMBL" id="GCE18734.1"/>
    </source>
</evidence>
<gene>
    <name evidence="2" type="ORF">KDK_25340</name>
</gene>
<name>A0A402AI65_9CHLR</name>
<comment type="caution">
    <text evidence="2">The sequence shown here is derived from an EMBL/GenBank/DDBJ whole genome shotgun (WGS) entry which is preliminary data.</text>
</comment>
<sequence length="111" mass="11965">MAGVPQAQFAPVRSGGLLSQPLSGVRDLPRSDVDYAPRSDANGLMMTLDQNESQTTFDTSMSAKLAAARQAAYDTGAQPKRVNMPMLILLGLILFALFFGIGYYLSTIIIH</sequence>
<dbReference type="Proteomes" id="UP000287188">
    <property type="component" value="Unassembled WGS sequence"/>
</dbReference>
<proteinExistence type="predicted"/>
<evidence type="ECO:0000256" key="1">
    <source>
        <dbReference type="SAM" id="Phobius"/>
    </source>
</evidence>
<dbReference type="RefSeq" id="WP_126550260.1">
    <property type="nucleotide sequence ID" value="NZ_BIFS01000001.1"/>
</dbReference>
<keyword evidence="3" id="KW-1185">Reference proteome</keyword>
<keyword evidence="1" id="KW-0812">Transmembrane</keyword>
<dbReference type="AlphaFoldDB" id="A0A402AI65"/>
<reference evidence="3" key="1">
    <citation type="submission" date="2018-12" db="EMBL/GenBank/DDBJ databases">
        <title>Tengunoibacter tsumagoiensis gen. nov., sp. nov., Dictyobacter kobayashii sp. nov., D. alpinus sp. nov., and D. joshuensis sp. nov. and description of Dictyobacteraceae fam. nov. within the order Ktedonobacterales isolated from Tengu-no-mugimeshi.</title>
        <authorList>
            <person name="Wang C.M."/>
            <person name="Zheng Y."/>
            <person name="Sakai Y."/>
            <person name="Toyoda A."/>
            <person name="Minakuchi Y."/>
            <person name="Abe K."/>
            <person name="Yokota A."/>
            <person name="Yabe S."/>
        </authorList>
    </citation>
    <scope>NUCLEOTIDE SEQUENCE [LARGE SCALE GENOMIC DNA]</scope>
    <source>
        <strain evidence="3">Uno11</strain>
    </source>
</reference>
<feature type="transmembrane region" description="Helical" evidence="1">
    <location>
        <begin position="87"/>
        <end position="110"/>
    </location>
</feature>
<keyword evidence="1" id="KW-0472">Membrane</keyword>
<protein>
    <submittedName>
        <fullName evidence="2">Uncharacterized protein</fullName>
    </submittedName>
</protein>
<organism evidence="2 3">
    <name type="scientific">Dictyobacter kobayashii</name>
    <dbReference type="NCBI Taxonomy" id="2014872"/>
    <lineage>
        <taxon>Bacteria</taxon>
        <taxon>Bacillati</taxon>
        <taxon>Chloroflexota</taxon>
        <taxon>Ktedonobacteria</taxon>
        <taxon>Ktedonobacterales</taxon>
        <taxon>Dictyobacteraceae</taxon>
        <taxon>Dictyobacter</taxon>
    </lineage>
</organism>
<dbReference type="EMBL" id="BIFS01000001">
    <property type="protein sequence ID" value="GCE18734.1"/>
    <property type="molecule type" value="Genomic_DNA"/>
</dbReference>